<dbReference type="AlphaFoldDB" id="A0A1G2QAG2"/>
<reference evidence="2 3" key="1">
    <citation type="journal article" date="2016" name="Nat. Commun.">
        <title>Thousands of microbial genomes shed light on interconnected biogeochemical processes in an aquifer system.</title>
        <authorList>
            <person name="Anantharaman K."/>
            <person name="Brown C.T."/>
            <person name="Hug L.A."/>
            <person name="Sharon I."/>
            <person name="Castelle C.J."/>
            <person name="Probst A.J."/>
            <person name="Thomas B.C."/>
            <person name="Singh A."/>
            <person name="Wilkins M.J."/>
            <person name="Karaoz U."/>
            <person name="Brodie E.L."/>
            <person name="Williams K.H."/>
            <person name="Hubbard S.S."/>
            <person name="Banfield J.F."/>
        </authorList>
    </citation>
    <scope>NUCLEOTIDE SEQUENCE [LARGE SCALE GENOMIC DNA]</scope>
</reference>
<name>A0A1G2QAG2_9BACT</name>
<gene>
    <name evidence="2" type="ORF">A2114_00140</name>
</gene>
<accession>A0A1G2QAG2</accession>
<comment type="caution">
    <text evidence="2">The sequence shown here is derived from an EMBL/GenBank/DDBJ whole genome shotgun (WGS) entry which is preliminary data.</text>
</comment>
<dbReference type="CDD" id="cd06223">
    <property type="entry name" value="PRTases_typeI"/>
    <property type="match status" value="1"/>
</dbReference>
<proteinExistence type="predicted"/>
<evidence type="ECO:0000313" key="3">
    <source>
        <dbReference type="Proteomes" id="UP000176494"/>
    </source>
</evidence>
<dbReference type="InterPro" id="IPR000836">
    <property type="entry name" value="PRTase_dom"/>
</dbReference>
<dbReference type="STRING" id="1802435.A2114_00140"/>
<protein>
    <recommendedName>
        <fullName evidence="1">Phosphoribosyltransferase domain-containing protein</fullName>
    </recommendedName>
</protein>
<sequence length="244" mass="26601">MWNCLLVLSPDAVATTSVRKMTMANGLDHSLAIPAKTVKAGRKSAMSTLTSPKWNNGPALVTGFAHLLKDELENRFDGQRLDSEKLVFVGMPMGGIVLATHLALQKHGSRGIFAEKAGEELVLKRHDLNPGDQAVIVEDVCNNFSTTTKAVNLIKKAGAEVIAVACFLNRSEKTALNLYANPFWPKEKPDIVLPVISLVHKPFPQYEQEDSAVADDVVAGNVVWKPKHEWDKLSGAMALPKVQI</sequence>
<dbReference type="Pfam" id="PF00156">
    <property type="entry name" value="Pribosyltran"/>
    <property type="match status" value="1"/>
</dbReference>
<dbReference type="EMBL" id="MHTG01000012">
    <property type="protein sequence ID" value="OHA57520.1"/>
    <property type="molecule type" value="Genomic_DNA"/>
</dbReference>
<dbReference type="InterPro" id="IPR029057">
    <property type="entry name" value="PRTase-like"/>
</dbReference>
<evidence type="ECO:0000313" key="2">
    <source>
        <dbReference type="EMBL" id="OHA57520.1"/>
    </source>
</evidence>
<dbReference type="Gene3D" id="3.40.50.2020">
    <property type="match status" value="1"/>
</dbReference>
<feature type="domain" description="Phosphoribosyltransferase" evidence="1">
    <location>
        <begin position="56"/>
        <end position="175"/>
    </location>
</feature>
<organism evidence="2 3">
    <name type="scientific">Candidatus Vogelbacteria bacterium GWA1_51_14</name>
    <dbReference type="NCBI Taxonomy" id="1802435"/>
    <lineage>
        <taxon>Bacteria</taxon>
        <taxon>Candidatus Vogeliibacteriota</taxon>
    </lineage>
</organism>
<dbReference type="Proteomes" id="UP000176494">
    <property type="component" value="Unassembled WGS sequence"/>
</dbReference>
<dbReference type="SUPFAM" id="SSF53271">
    <property type="entry name" value="PRTase-like"/>
    <property type="match status" value="1"/>
</dbReference>
<evidence type="ECO:0000259" key="1">
    <source>
        <dbReference type="Pfam" id="PF00156"/>
    </source>
</evidence>